<name>D2ZZ09_NEIM2</name>
<dbReference type="Proteomes" id="UP000003344">
    <property type="component" value="Unassembled WGS sequence"/>
</dbReference>
<organism evidence="1 2">
    <name type="scientific">Neisseria mucosa (strain ATCC 25996 / DSM 4631 / NCTC 10774 / M26)</name>
    <dbReference type="NCBI Taxonomy" id="546266"/>
    <lineage>
        <taxon>Bacteria</taxon>
        <taxon>Pseudomonadati</taxon>
        <taxon>Pseudomonadota</taxon>
        <taxon>Betaproteobacteria</taxon>
        <taxon>Neisseriales</taxon>
        <taxon>Neisseriaceae</taxon>
        <taxon>Neisseria</taxon>
    </lineage>
</organism>
<accession>D2ZZ09</accession>
<evidence type="ECO:0000313" key="2">
    <source>
        <dbReference type="Proteomes" id="UP000003344"/>
    </source>
</evidence>
<gene>
    <name evidence="1" type="ORF">NEIMUCOT_05878</name>
</gene>
<protein>
    <submittedName>
        <fullName evidence="1">Uncharacterized protein</fullName>
    </submittedName>
</protein>
<proteinExistence type="predicted"/>
<dbReference type="EMBL" id="ACDX02000016">
    <property type="protein sequence ID" value="EFC87653.1"/>
    <property type="molecule type" value="Genomic_DNA"/>
</dbReference>
<sequence>MLTAAACSTIGIGRLKIVAHFQTTLFLGKPIICFVIKEELFVLNG</sequence>
<comment type="caution">
    <text evidence="1">The sequence shown here is derived from an EMBL/GenBank/DDBJ whole genome shotgun (WGS) entry which is preliminary data.</text>
</comment>
<evidence type="ECO:0000313" key="1">
    <source>
        <dbReference type="EMBL" id="EFC87653.1"/>
    </source>
</evidence>
<dbReference type="AlphaFoldDB" id="D2ZZ09"/>
<dbReference type="STRING" id="546266.NEIMUCOT_05878"/>
<reference evidence="1 2" key="1">
    <citation type="submission" date="2009-10" db="EMBL/GenBank/DDBJ databases">
        <authorList>
            <person name="Weinstock G."/>
            <person name="Sodergren E."/>
            <person name="Clifton S."/>
            <person name="Fulton L."/>
            <person name="Fulton B."/>
            <person name="Courtney L."/>
            <person name="Fronick C."/>
            <person name="Harrison M."/>
            <person name="Strong C."/>
            <person name="Farmer C."/>
            <person name="Delahaunty K."/>
            <person name="Markovic C."/>
            <person name="Hall O."/>
            <person name="Minx P."/>
            <person name="Tomlinson C."/>
            <person name="Mitreva M."/>
            <person name="Nelson J."/>
            <person name="Hou S."/>
            <person name="Wollam A."/>
            <person name="Pepin K.H."/>
            <person name="Johnson M."/>
            <person name="Bhonagiri V."/>
            <person name="Nash W.E."/>
            <person name="Warren W."/>
            <person name="Chinwalla A."/>
            <person name="Mardis E.R."/>
            <person name="Wilson R.K."/>
        </authorList>
    </citation>
    <scope>NUCLEOTIDE SEQUENCE [LARGE SCALE GENOMIC DNA]</scope>
    <source>
        <strain evidence="2">ATCC 25996 / DSM 4631 / NCTC 10774 / M26</strain>
    </source>
</reference>